<reference evidence="6 7" key="1">
    <citation type="submission" date="2020-05" db="EMBL/GenBank/DDBJ databases">
        <title>Complete genome sequence of of a novel Thermoleptolyngbya strain isolated from hot springs of Ganzi, Sichuan China.</title>
        <authorList>
            <person name="Tang J."/>
            <person name="Daroch M."/>
            <person name="Li L."/>
            <person name="Waleron K."/>
            <person name="Waleron M."/>
            <person name="Waleron M."/>
        </authorList>
    </citation>
    <scope>NUCLEOTIDE SEQUENCE [LARGE SCALE GENOMIC DNA]</scope>
    <source>
        <strain evidence="6 7">PKUAC-SCTA183</strain>
    </source>
</reference>
<evidence type="ECO:0000256" key="2">
    <source>
        <dbReference type="ARBA" id="ARBA00022833"/>
    </source>
</evidence>
<comment type="similarity">
    <text evidence="4">Belongs to the zinc-containing alcohol dehydrogenase family.</text>
</comment>
<name>A0A6M8BA54_9CYAN</name>
<dbReference type="InterPro" id="IPR011032">
    <property type="entry name" value="GroES-like_sf"/>
</dbReference>
<gene>
    <name evidence="6" type="ORF">HPC62_18420</name>
</gene>
<dbReference type="InterPro" id="IPR050129">
    <property type="entry name" value="Zn_alcohol_dh"/>
</dbReference>
<sequence>MLAAVLYGQEDLRLEQQAPPVPGPGEVLLRVTAATTCGTDLKVWRRGGHAKMLKPPTRFGHEGAGHIAALGDGVTGWQVGDRVVANNSAPCMDCFFCQRQEYSLCTQLVFNNGTFAEFLTIPAPIVQHNLLPIPEGMSDAIAAMTEPLACVLHGLSRSNIQSGDRVVILGDGAIGLMFVAALSLGYGVGGRGGEAERTKNEERKTELLRSSFFSLPSRQHANMPCEIFLFGGSSTRLQVGEAFGASQGFNHRQVADVPGLVKSLTNGWGADVVIEATGVPSVWEQAIACVRPGGTVNLFGGCPRDTTITLSTEQLHYSELTLKGVFHSTPRHVRDALAMLAAGDRPFEKLISDERPLKDLQQTFYDMRDRTVIKVAMRP</sequence>
<dbReference type="GO" id="GO:0008270">
    <property type="term" value="F:zinc ion binding"/>
    <property type="evidence" value="ECO:0007669"/>
    <property type="project" value="InterPro"/>
</dbReference>
<dbReference type="Pfam" id="PF08240">
    <property type="entry name" value="ADH_N"/>
    <property type="match status" value="1"/>
</dbReference>
<keyword evidence="3" id="KW-0560">Oxidoreductase</keyword>
<accession>A0A6M8BA54</accession>
<keyword evidence="7" id="KW-1185">Reference proteome</keyword>
<comment type="cofactor">
    <cofactor evidence="4">
        <name>Zn(2+)</name>
        <dbReference type="ChEBI" id="CHEBI:29105"/>
    </cofactor>
</comment>
<dbReference type="SUPFAM" id="SSF51735">
    <property type="entry name" value="NAD(P)-binding Rossmann-fold domains"/>
    <property type="match status" value="1"/>
</dbReference>
<dbReference type="Gene3D" id="3.90.180.10">
    <property type="entry name" value="Medium-chain alcohol dehydrogenases, catalytic domain"/>
    <property type="match status" value="2"/>
</dbReference>
<dbReference type="InterPro" id="IPR013149">
    <property type="entry name" value="ADH-like_C"/>
</dbReference>
<protein>
    <submittedName>
        <fullName evidence="6">Alcohol dehydrogenase catalytic domain-containing protein</fullName>
    </submittedName>
</protein>
<evidence type="ECO:0000313" key="6">
    <source>
        <dbReference type="EMBL" id="QKD83904.1"/>
    </source>
</evidence>
<dbReference type="GO" id="GO:0016491">
    <property type="term" value="F:oxidoreductase activity"/>
    <property type="evidence" value="ECO:0007669"/>
    <property type="project" value="UniProtKB-KW"/>
</dbReference>
<dbReference type="SMART" id="SM00829">
    <property type="entry name" value="PKS_ER"/>
    <property type="match status" value="1"/>
</dbReference>
<dbReference type="KEGG" id="theu:HPC62_18420"/>
<dbReference type="InterPro" id="IPR013154">
    <property type="entry name" value="ADH-like_N"/>
</dbReference>
<dbReference type="EMBL" id="CP053661">
    <property type="protein sequence ID" value="QKD83904.1"/>
    <property type="molecule type" value="Genomic_DNA"/>
</dbReference>
<keyword evidence="1 4" id="KW-0479">Metal-binding</keyword>
<dbReference type="InterPro" id="IPR002328">
    <property type="entry name" value="ADH_Zn_CS"/>
</dbReference>
<dbReference type="InterPro" id="IPR036291">
    <property type="entry name" value="NAD(P)-bd_dom_sf"/>
</dbReference>
<evidence type="ECO:0000256" key="3">
    <source>
        <dbReference type="ARBA" id="ARBA00023002"/>
    </source>
</evidence>
<dbReference type="PANTHER" id="PTHR43401:SF2">
    <property type="entry name" value="L-THREONINE 3-DEHYDROGENASE"/>
    <property type="match status" value="1"/>
</dbReference>
<evidence type="ECO:0000313" key="7">
    <source>
        <dbReference type="Proteomes" id="UP000505210"/>
    </source>
</evidence>
<dbReference type="Proteomes" id="UP000505210">
    <property type="component" value="Chromosome"/>
</dbReference>
<dbReference type="Gene3D" id="3.40.50.720">
    <property type="entry name" value="NAD(P)-binding Rossmann-like Domain"/>
    <property type="match status" value="1"/>
</dbReference>
<evidence type="ECO:0000259" key="5">
    <source>
        <dbReference type="SMART" id="SM00829"/>
    </source>
</evidence>
<evidence type="ECO:0000256" key="4">
    <source>
        <dbReference type="RuleBase" id="RU361277"/>
    </source>
</evidence>
<dbReference type="AlphaFoldDB" id="A0A6M8BA54"/>
<keyword evidence="2 4" id="KW-0862">Zinc</keyword>
<dbReference type="InterPro" id="IPR020843">
    <property type="entry name" value="ER"/>
</dbReference>
<dbReference type="SUPFAM" id="SSF50129">
    <property type="entry name" value="GroES-like"/>
    <property type="match status" value="1"/>
</dbReference>
<proteinExistence type="inferred from homology"/>
<dbReference type="Pfam" id="PF00107">
    <property type="entry name" value="ADH_zinc_N"/>
    <property type="match status" value="1"/>
</dbReference>
<evidence type="ECO:0000256" key="1">
    <source>
        <dbReference type="ARBA" id="ARBA00022723"/>
    </source>
</evidence>
<dbReference type="PROSITE" id="PS00059">
    <property type="entry name" value="ADH_ZINC"/>
    <property type="match status" value="1"/>
</dbReference>
<dbReference type="PANTHER" id="PTHR43401">
    <property type="entry name" value="L-THREONINE 3-DEHYDROGENASE"/>
    <property type="match status" value="1"/>
</dbReference>
<feature type="domain" description="Enoyl reductase (ER)" evidence="5">
    <location>
        <begin position="8"/>
        <end position="345"/>
    </location>
</feature>
<dbReference type="RefSeq" id="WP_172357982.1">
    <property type="nucleotide sequence ID" value="NZ_CP053661.1"/>
</dbReference>
<organism evidence="6 7">
    <name type="scientific">Thermoleptolyngbya sichuanensis A183</name>
    <dbReference type="NCBI Taxonomy" id="2737172"/>
    <lineage>
        <taxon>Bacteria</taxon>
        <taxon>Bacillati</taxon>
        <taxon>Cyanobacteriota</taxon>
        <taxon>Cyanophyceae</taxon>
        <taxon>Oculatellales</taxon>
        <taxon>Oculatellaceae</taxon>
        <taxon>Thermoleptolyngbya</taxon>
        <taxon>Thermoleptolyngbya sichuanensis</taxon>
    </lineage>
</organism>